<dbReference type="HAMAP" id="MF_00182">
    <property type="entry name" value="Formyl_trans"/>
    <property type="match status" value="1"/>
</dbReference>
<evidence type="ECO:0000313" key="8">
    <source>
        <dbReference type="EMBL" id="MFC3847496.1"/>
    </source>
</evidence>
<evidence type="ECO:0000256" key="3">
    <source>
        <dbReference type="ARBA" id="ARBA00022679"/>
    </source>
</evidence>
<comment type="catalytic activity">
    <reaction evidence="5">
        <text>L-methionyl-tRNA(fMet) + (6R)-10-formyltetrahydrofolate = N-formyl-L-methionyl-tRNA(fMet) + (6S)-5,6,7,8-tetrahydrofolate + H(+)</text>
        <dbReference type="Rhea" id="RHEA:24380"/>
        <dbReference type="Rhea" id="RHEA-COMP:9952"/>
        <dbReference type="Rhea" id="RHEA-COMP:9953"/>
        <dbReference type="ChEBI" id="CHEBI:15378"/>
        <dbReference type="ChEBI" id="CHEBI:57453"/>
        <dbReference type="ChEBI" id="CHEBI:78530"/>
        <dbReference type="ChEBI" id="CHEBI:78844"/>
        <dbReference type="ChEBI" id="CHEBI:195366"/>
        <dbReference type="EC" id="2.1.2.9"/>
    </reaction>
</comment>
<dbReference type="InterPro" id="IPR005794">
    <property type="entry name" value="Fmt"/>
</dbReference>
<comment type="caution">
    <text evidence="8">The sequence shown here is derived from an EMBL/GenBank/DDBJ whole genome shotgun (WGS) entry which is preliminary data.</text>
</comment>
<evidence type="ECO:0000259" key="6">
    <source>
        <dbReference type="Pfam" id="PF00551"/>
    </source>
</evidence>
<gene>
    <name evidence="5 8" type="primary">fmt</name>
    <name evidence="8" type="ORF">ACFOPX_02950</name>
</gene>
<reference evidence="9" key="1">
    <citation type="journal article" date="2019" name="Int. J. Syst. Evol. Microbiol.">
        <title>The Global Catalogue of Microorganisms (GCM) 10K type strain sequencing project: providing services to taxonomists for standard genome sequencing and annotation.</title>
        <authorList>
            <consortium name="The Broad Institute Genomics Platform"/>
            <consortium name="The Broad Institute Genome Sequencing Center for Infectious Disease"/>
            <person name="Wu L."/>
            <person name="Ma J."/>
        </authorList>
    </citation>
    <scope>NUCLEOTIDE SEQUENCE [LARGE SCALE GENOMIC DNA]</scope>
    <source>
        <strain evidence="9">CCUG 53816</strain>
    </source>
</reference>
<dbReference type="Gene3D" id="3.40.50.12230">
    <property type="match status" value="1"/>
</dbReference>
<accession>A0ABV7ZH92</accession>
<dbReference type="GO" id="GO:0004479">
    <property type="term" value="F:methionyl-tRNA formyltransferase activity"/>
    <property type="evidence" value="ECO:0007669"/>
    <property type="project" value="UniProtKB-EC"/>
</dbReference>
<dbReference type="InterPro" id="IPR041711">
    <property type="entry name" value="Met-tRNA-FMT_N"/>
</dbReference>
<dbReference type="Proteomes" id="UP001595783">
    <property type="component" value="Unassembled WGS sequence"/>
</dbReference>
<dbReference type="RefSeq" id="WP_104752121.1">
    <property type="nucleotide sequence ID" value="NZ_FZMF01000014.1"/>
</dbReference>
<organism evidence="8 9">
    <name type="scientific">Helicobacter baculiformis</name>
    <dbReference type="NCBI Taxonomy" id="427351"/>
    <lineage>
        <taxon>Bacteria</taxon>
        <taxon>Pseudomonadati</taxon>
        <taxon>Campylobacterota</taxon>
        <taxon>Epsilonproteobacteria</taxon>
        <taxon>Campylobacterales</taxon>
        <taxon>Helicobacteraceae</taxon>
        <taxon>Helicobacter</taxon>
    </lineage>
</organism>
<dbReference type="EC" id="2.1.2.9" evidence="2 5"/>
<evidence type="ECO:0000313" key="9">
    <source>
        <dbReference type="Proteomes" id="UP001595783"/>
    </source>
</evidence>
<evidence type="ECO:0000256" key="2">
    <source>
        <dbReference type="ARBA" id="ARBA00012261"/>
    </source>
</evidence>
<name>A0ABV7ZH92_9HELI</name>
<comment type="similarity">
    <text evidence="1 5">Belongs to the Fmt family.</text>
</comment>
<feature type="domain" description="Formyl transferase N-terminal" evidence="6">
    <location>
        <begin position="2"/>
        <end position="177"/>
    </location>
</feature>
<dbReference type="InterPro" id="IPR036477">
    <property type="entry name" value="Formyl_transf_N_sf"/>
</dbReference>
<dbReference type="NCBIfam" id="TIGR00460">
    <property type="entry name" value="fmt"/>
    <property type="match status" value="1"/>
</dbReference>
<keyword evidence="9" id="KW-1185">Reference proteome</keyword>
<dbReference type="Pfam" id="PF00551">
    <property type="entry name" value="Formyl_trans_N"/>
    <property type="match status" value="1"/>
</dbReference>
<feature type="binding site" evidence="5">
    <location>
        <begin position="108"/>
        <end position="111"/>
    </location>
    <ligand>
        <name>(6S)-5,6,7,8-tetrahydrofolate</name>
        <dbReference type="ChEBI" id="CHEBI:57453"/>
    </ligand>
</feature>
<evidence type="ECO:0000256" key="1">
    <source>
        <dbReference type="ARBA" id="ARBA00010699"/>
    </source>
</evidence>
<sequence>MRLLFMGTSPFARIVLACLLDQRFEVIALFTQPSKPFGRTQALKHSATKEFLQRAHPHIPIFEPTKLDTPLIETIRTLKPDVIVVVAYGKILPQALLDIAPCLNLHGSILPQFRGASPMQEMILKDASEFGVSVIAMNAQMDAGDILGVARVKRKSYMNAEELGALLAPIGAQLLVEILRQPFKPMPQDHTQASYCAKITKQDGLVCFQEAKEVFLKALAYHPWPGVFLASGLKLFGVELVQEQGTHKEGVLLDLEQESALVGCAKGVLRIASVQAPSKQKMRTKAYMSGKRLKIGDVLG</sequence>
<dbReference type="PANTHER" id="PTHR11138:SF5">
    <property type="entry name" value="METHIONYL-TRNA FORMYLTRANSFERASE, MITOCHONDRIAL"/>
    <property type="match status" value="1"/>
</dbReference>
<dbReference type="PANTHER" id="PTHR11138">
    <property type="entry name" value="METHIONYL-TRNA FORMYLTRANSFERASE"/>
    <property type="match status" value="1"/>
</dbReference>
<feature type="domain" description="Formyl transferase C-terminal" evidence="7">
    <location>
        <begin position="198"/>
        <end position="291"/>
    </location>
</feature>
<proteinExistence type="inferred from homology"/>
<keyword evidence="3 5" id="KW-0808">Transferase</keyword>
<dbReference type="EMBL" id="JBHRZO010000011">
    <property type="protein sequence ID" value="MFC3847496.1"/>
    <property type="molecule type" value="Genomic_DNA"/>
</dbReference>
<comment type="function">
    <text evidence="5">Attaches a formyl group to the free amino group of methionyl-tRNA(fMet). The formyl group appears to play a dual role in the initiator identity of N-formylmethionyl-tRNA by promoting its recognition by IF2 and preventing the misappropriation of this tRNA by the elongation apparatus.</text>
</comment>
<dbReference type="SUPFAM" id="SSF53328">
    <property type="entry name" value="Formyltransferase"/>
    <property type="match status" value="1"/>
</dbReference>
<evidence type="ECO:0000259" key="7">
    <source>
        <dbReference type="Pfam" id="PF02911"/>
    </source>
</evidence>
<dbReference type="CDD" id="cd08646">
    <property type="entry name" value="FMT_core_Met-tRNA-FMT_N"/>
    <property type="match status" value="1"/>
</dbReference>
<dbReference type="InterPro" id="IPR002376">
    <property type="entry name" value="Formyl_transf_N"/>
</dbReference>
<dbReference type="InterPro" id="IPR005793">
    <property type="entry name" value="Formyl_trans_C"/>
</dbReference>
<evidence type="ECO:0000256" key="4">
    <source>
        <dbReference type="ARBA" id="ARBA00022917"/>
    </source>
</evidence>
<dbReference type="Pfam" id="PF02911">
    <property type="entry name" value="Formyl_trans_C"/>
    <property type="match status" value="1"/>
</dbReference>
<protein>
    <recommendedName>
        <fullName evidence="2 5">Methionyl-tRNA formyltransferase</fullName>
        <ecNumber evidence="2 5">2.1.2.9</ecNumber>
    </recommendedName>
</protein>
<dbReference type="SUPFAM" id="SSF50486">
    <property type="entry name" value="FMT C-terminal domain-like"/>
    <property type="match status" value="1"/>
</dbReference>
<dbReference type="InterPro" id="IPR011034">
    <property type="entry name" value="Formyl_transferase-like_C_sf"/>
</dbReference>
<keyword evidence="4 5" id="KW-0648">Protein biosynthesis</keyword>
<evidence type="ECO:0000256" key="5">
    <source>
        <dbReference type="HAMAP-Rule" id="MF_00182"/>
    </source>
</evidence>